<dbReference type="HOGENOM" id="CLU_027719_0_1_1"/>
<name>A0A017SDR1_ASPRC</name>
<dbReference type="GO" id="GO:0016702">
    <property type="term" value="F:oxidoreductase activity, acting on single donors with incorporation of molecular oxygen, incorporation of two atoms of oxygen"/>
    <property type="evidence" value="ECO:0007669"/>
    <property type="project" value="InterPro"/>
</dbReference>
<dbReference type="CDD" id="cd03457">
    <property type="entry name" value="intradiol_dioxygenase_like"/>
    <property type="match status" value="1"/>
</dbReference>
<dbReference type="SUPFAM" id="SSF49482">
    <property type="entry name" value="Aromatic compound dioxygenase"/>
    <property type="match status" value="1"/>
</dbReference>
<proteinExistence type="predicted"/>
<dbReference type="GeneID" id="63699454"/>
<keyword evidence="3" id="KW-1185">Reference proteome</keyword>
<keyword evidence="2" id="KW-0223">Dioxygenase</keyword>
<feature type="compositionally biased region" description="Low complexity" evidence="1">
    <location>
        <begin position="359"/>
        <end position="370"/>
    </location>
</feature>
<evidence type="ECO:0000313" key="3">
    <source>
        <dbReference type="Proteomes" id="UP000019804"/>
    </source>
</evidence>
<keyword evidence="2" id="KW-0560">Oxidoreductase</keyword>
<evidence type="ECO:0000313" key="2">
    <source>
        <dbReference type="EMBL" id="EYE95138.1"/>
    </source>
</evidence>
<accession>A0A017SDR1</accession>
<reference evidence="3" key="1">
    <citation type="journal article" date="2014" name="Nat. Commun.">
        <title>Genomic adaptations of the halophilic Dead Sea filamentous fungus Eurotium rubrum.</title>
        <authorList>
            <person name="Kis-Papo T."/>
            <person name="Weig A.R."/>
            <person name="Riley R."/>
            <person name="Persoh D."/>
            <person name="Salamov A."/>
            <person name="Sun H."/>
            <person name="Lipzen A."/>
            <person name="Wasser S.P."/>
            <person name="Rambold G."/>
            <person name="Grigoriev I.V."/>
            <person name="Nevo E."/>
        </authorList>
    </citation>
    <scope>NUCLEOTIDE SEQUENCE [LARGE SCALE GENOMIC DNA]</scope>
    <source>
        <strain evidence="3">CBS 135680</strain>
    </source>
</reference>
<dbReference type="Gene3D" id="2.60.130.10">
    <property type="entry name" value="Aromatic compound dioxygenase"/>
    <property type="match status" value="1"/>
</dbReference>
<organism evidence="2 3">
    <name type="scientific">Aspergillus ruber (strain CBS 135680)</name>
    <dbReference type="NCBI Taxonomy" id="1388766"/>
    <lineage>
        <taxon>Eukaryota</taxon>
        <taxon>Fungi</taxon>
        <taxon>Dikarya</taxon>
        <taxon>Ascomycota</taxon>
        <taxon>Pezizomycotina</taxon>
        <taxon>Eurotiomycetes</taxon>
        <taxon>Eurotiomycetidae</taxon>
        <taxon>Eurotiales</taxon>
        <taxon>Aspergillaceae</taxon>
        <taxon>Aspergillus</taxon>
        <taxon>Aspergillus subgen. Aspergillus</taxon>
    </lineage>
</organism>
<dbReference type="Proteomes" id="UP000019804">
    <property type="component" value="Unassembled WGS sequence"/>
</dbReference>
<dbReference type="PANTHER" id="PTHR34315:SF9">
    <property type="entry name" value="INTRADIOL RING-CLEAVAGE DIOXYGENASES DOMAIN-CONTAINING PROTEIN-RELATED"/>
    <property type="match status" value="1"/>
</dbReference>
<dbReference type="GO" id="GO:0005506">
    <property type="term" value="F:iron ion binding"/>
    <property type="evidence" value="ECO:0007669"/>
    <property type="project" value="InterPro"/>
</dbReference>
<dbReference type="AlphaFoldDB" id="A0A017SDR1"/>
<protein>
    <submittedName>
        <fullName evidence="2">Aromatic compound dioxygenase</fullName>
    </submittedName>
</protein>
<evidence type="ECO:0000256" key="1">
    <source>
        <dbReference type="SAM" id="MobiDB-lite"/>
    </source>
</evidence>
<dbReference type="EMBL" id="KK088423">
    <property type="protein sequence ID" value="EYE95138.1"/>
    <property type="molecule type" value="Genomic_DNA"/>
</dbReference>
<sequence>MQLKNVFNAAVIGSAVLTAAHPGHHEEHASPGVQVLKRDVHHGLQKCSTRLDQSGLQARAEARRKSVVELHRRQLMTRDTSTVLDKSHNMTGSAPTSSAEEIFKNSKEKICLLGPSPEGETGPYWIPGERIRSKLREGEPGVPVIMEQQYIDINTCEPIPDLYTEIWGCNATGVYSGLVAEGNGNAADLANHQRTFLRGVQKTNADGVVTFDTLFPGHYDSRTTHYHNIAHFNATLLPNNTLTGGTIPHIAQIFWDQEIINTVESTYPYNTNDIPITANAKDRVVGQETEGNDADPMLNYAYLGEKVEDGLFAWITVAVNVSAVHYPYYTNVWTANGGVAVNGTSDGDPRGIDGGLPQSSSAVSTTTSSN</sequence>
<dbReference type="RefSeq" id="XP_040638826.1">
    <property type="nucleotide sequence ID" value="XM_040784330.1"/>
</dbReference>
<gene>
    <name evidence="2" type="ORF">EURHEDRAFT_456085</name>
</gene>
<dbReference type="PANTHER" id="PTHR34315">
    <property type="match status" value="1"/>
</dbReference>
<dbReference type="OrthoDB" id="121380at2759"/>
<dbReference type="STRING" id="1388766.A0A017SDR1"/>
<feature type="region of interest" description="Disordered" evidence="1">
    <location>
        <begin position="344"/>
        <end position="370"/>
    </location>
</feature>
<dbReference type="InterPro" id="IPR015889">
    <property type="entry name" value="Intradiol_dOase_core"/>
</dbReference>